<organism evidence="1 2">
    <name type="scientific">Rubus argutus</name>
    <name type="common">Southern blackberry</name>
    <dbReference type="NCBI Taxonomy" id="59490"/>
    <lineage>
        <taxon>Eukaryota</taxon>
        <taxon>Viridiplantae</taxon>
        <taxon>Streptophyta</taxon>
        <taxon>Embryophyta</taxon>
        <taxon>Tracheophyta</taxon>
        <taxon>Spermatophyta</taxon>
        <taxon>Magnoliopsida</taxon>
        <taxon>eudicotyledons</taxon>
        <taxon>Gunneridae</taxon>
        <taxon>Pentapetalae</taxon>
        <taxon>rosids</taxon>
        <taxon>fabids</taxon>
        <taxon>Rosales</taxon>
        <taxon>Rosaceae</taxon>
        <taxon>Rosoideae</taxon>
        <taxon>Rosoideae incertae sedis</taxon>
        <taxon>Rubus</taxon>
    </lineage>
</organism>
<dbReference type="EMBL" id="JBEDUW010000221">
    <property type="protein sequence ID" value="KAK9903645.1"/>
    <property type="molecule type" value="Genomic_DNA"/>
</dbReference>
<accession>A0AAW1VMJ4</accession>
<protein>
    <submittedName>
        <fullName evidence="1">Uncharacterized protein</fullName>
    </submittedName>
</protein>
<evidence type="ECO:0000313" key="2">
    <source>
        <dbReference type="Proteomes" id="UP001457282"/>
    </source>
</evidence>
<reference evidence="1 2" key="1">
    <citation type="journal article" date="2023" name="G3 (Bethesda)">
        <title>A chromosome-length genome assembly and annotation of blackberry (Rubus argutus, cv. 'Hillquist').</title>
        <authorList>
            <person name="Bruna T."/>
            <person name="Aryal R."/>
            <person name="Dudchenko O."/>
            <person name="Sargent D.J."/>
            <person name="Mead D."/>
            <person name="Buti M."/>
            <person name="Cavallini A."/>
            <person name="Hytonen T."/>
            <person name="Andres J."/>
            <person name="Pham M."/>
            <person name="Weisz D."/>
            <person name="Mascagni F."/>
            <person name="Usai G."/>
            <person name="Natali L."/>
            <person name="Bassil N."/>
            <person name="Fernandez G.E."/>
            <person name="Lomsadze A."/>
            <person name="Armour M."/>
            <person name="Olukolu B."/>
            <person name="Poorten T."/>
            <person name="Britton C."/>
            <person name="Davik J."/>
            <person name="Ashrafi H."/>
            <person name="Aiden E.L."/>
            <person name="Borodovsky M."/>
            <person name="Worthington M."/>
        </authorList>
    </citation>
    <scope>NUCLEOTIDE SEQUENCE [LARGE SCALE GENOMIC DNA]</scope>
    <source>
        <strain evidence="1">PI 553951</strain>
    </source>
</reference>
<evidence type="ECO:0000313" key="1">
    <source>
        <dbReference type="EMBL" id="KAK9903645.1"/>
    </source>
</evidence>
<dbReference type="AlphaFoldDB" id="A0AAW1VMJ4"/>
<dbReference type="Proteomes" id="UP001457282">
    <property type="component" value="Unassembled WGS sequence"/>
</dbReference>
<proteinExistence type="predicted"/>
<comment type="caution">
    <text evidence="1">The sequence shown here is derived from an EMBL/GenBank/DDBJ whole genome shotgun (WGS) entry which is preliminary data.</text>
</comment>
<sequence>MVVASCVELMLLDHGMNVHGLASKLGLFPCPHHQYTGVDVIGSEPRYAVLPLTAVVIVYYCLLTARMVPLLSPAPPYSPACPCSSSAQAVTFSIRQSPPHQDCCSFTCN</sequence>
<keyword evidence="2" id="KW-1185">Reference proteome</keyword>
<name>A0AAW1VMJ4_RUBAR</name>
<gene>
    <name evidence="1" type="ORF">M0R45_001068</name>
</gene>